<name>A0A6A5YIY4_9PLEO</name>
<reference evidence="1" key="1">
    <citation type="journal article" date="2020" name="Stud. Mycol.">
        <title>101 Dothideomycetes genomes: a test case for predicting lifestyles and emergence of pathogens.</title>
        <authorList>
            <person name="Haridas S."/>
            <person name="Albert R."/>
            <person name="Binder M."/>
            <person name="Bloem J."/>
            <person name="Labutti K."/>
            <person name="Salamov A."/>
            <person name="Andreopoulos B."/>
            <person name="Baker S."/>
            <person name="Barry K."/>
            <person name="Bills G."/>
            <person name="Bluhm B."/>
            <person name="Cannon C."/>
            <person name="Castanera R."/>
            <person name="Culley D."/>
            <person name="Daum C."/>
            <person name="Ezra D."/>
            <person name="Gonzalez J."/>
            <person name="Henrissat B."/>
            <person name="Kuo A."/>
            <person name="Liang C."/>
            <person name="Lipzen A."/>
            <person name="Lutzoni F."/>
            <person name="Magnuson J."/>
            <person name="Mondo S."/>
            <person name="Nolan M."/>
            <person name="Ohm R."/>
            <person name="Pangilinan J."/>
            <person name="Park H.-J."/>
            <person name="Ramirez L."/>
            <person name="Alfaro M."/>
            <person name="Sun H."/>
            <person name="Tritt A."/>
            <person name="Yoshinaga Y."/>
            <person name="Zwiers L.-H."/>
            <person name="Turgeon B."/>
            <person name="Goodwin S."/>
            <person name="Spatafora J."/>
            <person name="Crous P."/>
            <person name="Grigoriev I."/>
        </authorList>
    </citation>
    <scope>NUCLEOTIDE SEQUENCE</scope>
    <source>
        <strain evidence="1">CBS 627.86</strain>
    </source>
</reference>
<dbReference type="EMBL" id="ML977356">
    <property type="protein sequence ID" value="KAF2107162.1"/>
    <property type="molecule type" value="Genomic_DNA"/>
</dbReference>
<sequence>MKPKYMYGTLPESYFAEYFASYNTTQHISTSHTTTMSESRKVFVLLRAVRNVNDKPTCRVSKVSSADLSVEHLLVGYTGKWVVLHVDGPDEEKLDMVLYGAQESIDRIRFYNIREEAEVTIEKDVLGIKAKAENTGSQQVLVPAWQRKDDDPEGDITGCSLKIDQDAHLQRECYWWDIIEREVVNN</sequence>
<dbReference type="Proteomes" id="UP000799770">
    <property type="component" value="Unassembled WGS sequence"/>
</dbReference>
<evidence type="ECO:0000313" key="1">
    <source>
        <dbReference type="EMBL" id="KAF2107162.1"/>
    </source>
</evidence>
<accession>A0A6A5YIY4</accession>
<dbReference type="AlphaFoldDB" id="A0A6A5YIY4"/>
<keyword evidence="2" id="KW-1185">Reference proteome</keyword>
<evidence type="ECO:0000313" key="2">
    <source>
        <dbReference type="Proteomes" id="UP000799770"/>
    </source>
</evidence>
<protein>
    <submittedName>
        <fullName evidence="1">Uncharacterized protein</fullName>
    </submittedName>
</protein>
<organism evidence="1 2">
    <name type="scientific">Lophiotrema nucula</name>
    <dbReference type="NCBI Taxonomy" id="690887"/>
    <lineage>
        <taxon>Eukaryota</taxon>
        <taxon>Fungi</taxon>
        <taxon>Dikarya</taxon>
        <taxon>Ascomycota</taxon>
        <taxon>Pezizomycotina</taxon>
        <taxon>Dothideomycetes</taxon>
        <taxon>Pleosporomycetidae</taxon>
        <taxon>Pleosporales</taxon>
        <taxon>Lophiotremataceae</taxon>
        <taxon>Lophiotrema</taxon>
    </lineage>
</organism>
<gene>
    <name evidence="1" type="ORF">BDV96DRAFT_673588</name>
</gene>
<proteinExistence type="predicted"/>